<reference evidence="1" key="1">
    <citation type="submission" date="2019-04" db="EMBL/GenBank/DDBJ databases">
        <title>Microbes associate with the intestines of laboratory mice.</title>
        <authorList>
            <person name="Navarre W."/>
            <person name="Wong E."/>
            <person name="Huang K."/>
            <person name="Tropini C."/>
            <person name="Ng K."/>
            <person name="Yu B."/>
        </authorList>
    </citation>
    <scope>NUCLEOTIDE SEQUENCE</scope>
    <source>
        <strain evidence="1">NM72_1-8</strain>
    </source>
</reference>
<keyword evidence="2" id="KW-1185">Reference proteome</keyword>
<organism evidence="1 2">
    <name type="scientific">Hominisplanchenecus murintestinalis</name>
    <dbReference type="NCBI Taxonomy" id="2941517"/>
    <lineage>
        <taxon>Bacteria</taxon>
        <taxon>Bacillati</taxon>
        <taxon>Bacillota</taxon>
        <taxon>Clostridia</taxon>
        <taxon>Lachnospirales</taxon>
        <taxon>Lachnospiraceae</taxon>
        <taxon>Hominisplanchenecus</taxon>
    </lineage>
</organism>
<protein>
    <submittedName>
        <fullName evidence="1">Sodium:proton antiporter</fullName>
    </submittedName>
</protein>
<accession>A0AC61QXR0</accession>
<evidence type="ECO:0000313" key="1">
    <source>
        <dbReference type="EMBL" id="TGX97859.1"/>
    </source>
</evidence>
<proteinExistence type="predicted"/>
<name>A0AC61QXR0_9FIRM</name>
<evidence type="ECO:0000313" key="2">
    <source>
        <dbReference type="Proteomes" id="UP000307720"/>
    </source>
</evidence>
<dbReference type="EMBL" id="SRZB01000025">
    <property type="protein sequence ID" value="TGX97859.1"/>
    <property type="molecule type" value="Genomic_DNA"/>
</dbReference>
<gene>
    <name evidence="1" type="ORF">E5357_11000</name>
</gene>
<sequence>MYFLYFLLWVIFNGNFTLEICLFGIVIAAAVFAFTCKFMDYSVALEISNLKKLGKFLRYVCVLIIEIVKANFTVIPMILSEREEIEPALIRFQSNLKTPAARAFLANAITLTPGTITVHLQGSEYVVHCLDESLADGIDDSVFVKLLSGLEED</sequence>
<dbReference type="Proteomes" id="UP000307720">
    <property type="component" value="Unassembled WGS sequence"/>
</dbReference>
<comment type="caution">
    <text evidence="1">The sequence shown here is derived from an EMBL/GenBank/DDBJ whole genome shotgun (WGS) entry which is preliminary data.</text>
</comment>